<dbReference type="InterPro" id="IPR027039">
    <property type="entry name" value="Crtac1"/>
</dbReference>
<dbReference type="SUPFAM" id="SSF69318">
    <property type="entry name" value="Integrin alpha N-terminal domain"/>
    <property type="match status" value="2"/>
</dbReference>
<dbReference type="EMBL" id="LR812090">
    <property type="protein sequence ID" value="CAB9493661.1"/>
    <property type="molecule type" value="Genomic_DNA"/>
</dbReference>
<dbReference type="PANTHER" id="PTHR16026:SF0">
    <property type="entry name" value="CARTILAGE ACIDIC PROTEIN 1"/>
    <property type="match status" value="1"/>
</dbReference>
<keyword evidence="2" id="KW-0812">Transmembrane</keyword>
<evidence type="ECO:0000256" key="1">
    <source>
        <dbReference type="ARBA" id="ARBA00022729"/>
    </source>
</evidence>
<dbReference type="InterPro" id="IPR028994">
    <property type="entry name" value="Integrin_alpha_N"/>
</dbReference>
<evidence type="ECO:0000259" key="3">
    <source>
        <dbReference type="Pfam" id="PF07593"/>
    </source>
</evidence>
<organism evidence="4 5">
    <name type="scientific">Alteromonas macleodii</name>
    <name type="common">Pseudoalteromonas macleodii</name>
    <dbReference type="NCBI Taxonomy" id="28108"/>
    <lineage>
        <taxon>Bacteria</taxon>
        <taxon>Pseudomonadati</taxon>
        <taxon>Pseudomonadota</taxon>
        <taxon>Gammaproteobacteria</taxon>
        <taxon>Alteromonadales</taxon>
        <taxon>Alteromonadaceae</taxon>
        <taxon>Alteromonas/Salinimonas group</taxon>
        <taxon>Alteromonas</taxon>
    </lineage>
</organism>
<dbReference type="InterPro" id="IPR011519">
    <property type="entry name" value="UnbV_ASPIC"/>
</dbReference>
<name>A0A6T9XXY3_ALTMA</name>
<dbReference type="GO" id="GO:0007229">
    <property type="term" value="P:integrin-mediated signaling pathway"/>
    <property type="evidence" value="ECO:0007669"/>
    <property type="project" value="UniProtKB-KW"/>
</dbReference>
<dbReference type="Gene3D" id="2.130.10.130">
    <property type="entry name" value="Integrin alpha, N-terminal"/>
    <property type="match status" value="2"/>
</dbReference>
<dbReference type="Pfam" id="PF13517">
    <property type="entry name" value="FG-GAP_3"/>
    <property type="match status" value="2"/>
</dbReference>
<dbReference type="PROSITE" id="PS51257">
    <property type="entry name" value="PROKAR_LIPOPROTEIN"/>
    <property type="match status" value="1"/>
</dbReference>
<feature type="transmembrane region" description="Helical" evidence="2">
    <location>
        <begin position="21"/>
        <end position="40"/>
    </location>
</feature>
<dbReference type="Pfam" id="PF07593">
    <property type="entry name" value="UnbV_ASPIC"/>
    <property type="match status" value="1"/>
</dbReference>
<gene>
    <name evidence="4" type="ORF">ALFOR1_30586</name>
</gene>
<dbReference type="InterPro" id="IPR013517">
    <property type="entry name" value="FG-GAP"/>
</dbReference>
<feature type="domain" description="ASPIC/UnbV" evidence="3">
    <location>
        <begin position="686"/>
        <end position="753"/>
    </location>
</feature>
<protein>
    <submittedName>
        <fullName evidence="4">Integrin/UnbV like protein</fullName>
    </submittedName>
</protein>
<dbReference type="PANTHER" id="PTHR16026">
    <property type="entry name" value="CARTILAGE ACIDIC PROTEIN 1"/>
    <property type="match status" value="1"/>
</dbReference>
<evidence type="ECO:0000256" key="2">
    <source>
        <dbReference type="SAM" id="Phobius"/>
    </source>
</evidence>
<dbReference type="AlphaFoldDB" id="A0A6T9XXY3"/>
<dbReference type="RefSeq" id="WP_232091156.1">
    <property type="nucleotide sequence ID" value="NZ_LR812090.1"/>
</dbReference>
<keyword evidence="1" id="KW-0732">Signal</keyword>
<evidence type="ECO:0000313" key="5">
    <source>
        <dbReference type="Proteomes" id="UP000509458"/>
    </source>
</evidence>
<dbReference type="Proteomes" id="UP000509458">
    <property type="component" value="Chromosome"/>
</dbReference>
<sequence>MKKINQCRLRIAKEDTRQQGNWLSNLAIIACLLALLIAIAGCTYNHEKHHGRIITPQQPLVVSMNVTESHAYKVVFRVNNHSRLTRFSVLAGNKLLVDNVNVPELGGQTLHSLIAFESTGEKALTLKTINGKLTLLDWHIEKSSIALPSFFDITEQAGIDKVPSLKYGGPSVADIDQDGDYDFVVNNHNAESSKIYWNNGDFTVTKHSRNLSRWLMQDLHGTALGDYDNDGDLDLMLTRGGGNGTTPSVSYFYVNDNGNFVRFTGDAGIDKGGRGRGARFTDVDLDGDLDLFVINETSLTHSKPQHMFFENKGKGRFVYKSVPGIEDVRASRALITDFNNDGIDDVIMYGPLTLWQGNGDFTYTDVSSLLPLEIKDIRQVMAIADIDIDNDGDLDLYLARGKEFEHGFGEAPSLDFDPISKSFAIKTRGYEGRDSFSFSADDSITLNNYYFLGQMGFRGKDYPIYLGASKAVHNIQSGGQFTFNSEMARGWPEIRQDNGVYFGYLGDGKWNAELVRNGNIFWSFFFTLQGVTAANPAFEPENRNIQDVLLENRDGRFFDVSAQWEIPLGGNALGVTTGDFNNDSYQDLFVYRWGRVDKRIADVMLLNTGKGKFETSTMHGASDHGGPGFGDMGQAFDFNLDGYLDILSGSEHGYWYLYENNGKNNTSKSNYALINVGYSPKSNVDALGAYVTLTTPAGEFRKRVGSAGEIFSQSFLNIVHFGLGNTAHINKVQIRWRNGETLVIEKPSINQIFTVGKHKPSEPSVHSVFLKEQLASKVERTPFVNILDKEDLQLNGIDSSKPLTLTVKYHAGTGQNVIAADEGGMQFWLRHRSSGLIPLEDRIEVDSSVLYTEQGSATASINLQGLLPSSNLKPGEYYMLRVVFTSSDGNMYEDSIQRIKLY</sequence>
<accession>A0A6T9XXY3</accession>
<keyword evidence="4" id="KW-0401">Integrin</keyword>
<keyword evidence="2" id="KW-0472">Membrane</keyword>
<reference evidence="4 5" key="1">
    <citation type="submission" date="2020-06" db="EMBL/GenBank/DDBJ databases">
        <authorList>
            <person name="Duchaud E."/>
        </authorList>
    </citation>
    <scope>NUCLEOTIDE SEQUENCE [LARGE SCALE GENOMIC DNA]</scope>
    <source>
        <strain evidence="4">Alteromonas fortis</strain>
    </source>
</reference>
<proteinExistence type="predicted"/>
<keyword evidence="2" id="KW-1133">Transmembrane helix</keyword>
<evidence type="ECO:0000313" key="4">
    <source>
        <dbReference type="EMBL" id="CAB9493661.1"/>
    </source>
</evidence>